<dbReference type="Gene3D" id="1.10.357.10">
    <property type="entry name" value="Tetracycline Repressor, domain 2"/>
    <property type="match status" value="1"/>
</dbReference>
<protein>
    <submittedName>
        <fullName evidence="5">Transcriptional regulator</fullName>
    </submittedName>
</protein>
<organism evidence="4 6">
    <name type="scientific">Corynebacterium flavescens</name>
    <dbReference type="NCBI Taxonomy" id="28028"/>
    <lineage>
        <taxon>Bacteria</taxon>
        <taxon>Bacillati</taxon>
        <taxon>Actinomycetota</taxon>
        <taxon>Actinomycetes</taxon>
        <taxon>Mycobacteriales</taxon>
        <taxon>Corynebacteriaceae</taxon>
        <taxon>Corynebacterium</taxon>
    </lineage>
</organism>
<dbReference type="EMBL" id="BJNB01000042">
    <property type="protein sequence ID" value="GEB98615.1"/>
    <property type="molecule type" value="Genomic_DNA"/>
</dbReference>
<evidence type="ECO:0000313" key="4">
    <source>
        <dbReference type="EMBL" id="APT86493.1"/>
    </source>
</evidence>
<accession>A0A1L7CL17</accession>
<feature type="domain" description="HTH tetR-type" evidence="3">
    <location>
        <begin position="10"/>
        <end position="70"/>
    </location>
</feature>
<dbReference type="Pfam" id="PF00440">
    <property type="entry name" value="TetR_N"/>
    <property type="match status" value="1"/>
</dbReference>
<dbReference type="OrthoDB" id="8688418at2"/>
<name>A0A1L7CL17_CORFL</name>
<dbReference type="Proteomes" id="UP000185479">
    <property type="component" value="Chromosome"/>
</dbReference>
<gene>
    <name evidence="5" type="ORF">CFL01nite_21100</name>
    <name evidence="4" type="ORF">CFLV_04360</name>
</gene>
<evidence type="ECO:0000313" key="6">
    <source>
        <dbReference type="Proteomes" id="UP000185479"/>
    </source>
</evidence>
<dbReference type="RefSeq" id="WP_075729484.1">
    <property type="nucleotide sequence ID" value="NZ_BJNB01000042.1"/>
</dbReference>
<dbReference type="STRING" id="28028.CFLV_04360"/>
<reference evidence="4 6" key="1">
    <citation type="submission" date="2014-08" db="EMBL/GenBank/DDBJ databases">
        <title>Complete genome sequence of Corynebacterium flavescens OJ8(T)(=DSM 20296(T)), isolated from cheese.</title>
        <authorList>
            <person name="Ruckert C."/>
            <person name="Albersmeier A."/>
            <person name="Winkler A."/>
            <person name="Kalinowski J."/>
        </authorList>
    </citation>
    <scope>NUCLEOTIDE SEQUENCE [LARGE SCALE GENOMIC DNA]</scope>
    <source>
        <strain evidence="4 6">OJ8</strain>
    </source>
</reference>
<dbReference type="InterPro" id="IPR001647">
    <property type="entry name" value="HTH_TetR"/>
</dbReference>
<evidence type="ECO:0000256" key="1">
    <source>
        <dbReference type="ARBA" id="ARBA00023125"/>
    </source>
</evidence>
<dbReference type="GO" id="GO:0003677">
    <property type="term" value="F:DNA binding"/>
    <property type="evidence" value="ECO:0007669"/>
    <property type="project" value="UniProtKB-UniRule"/>
</dbReference>
<dbReference type="SUPFAM" id="SSF46689">
    <property type="entry name" value="Homeodomain-like"/>
    <property type="match status" value="1"/>
</dbReference>
<reference evidence="5 7" key="2">
    <citation type="submission" date="2019-06" db="EMBL/GenBank/DDBJ databases">
        <title>Whole genome shotgun sequence of Corynebacterium flavescens NBRC 14136.</title>
        <authorList>
            <person name="Hosoyama A."/>
            <person name="Uohara A."/>
            <person name="Ohji S."/>
            <person name="Ichikawa N."/>
        </authorList>
    </citation>
    <scope>NUCLEOTIDE SEQUENCE [LARGE SCALE GENOMIC DNA]</scope>
    <source>
        <strain evidence="5 7">NBRC 14136</strain>
    </source>
</reference>
<keyword evidence="6" id="KW-1185">Reference proteome</keyword>
<dbReference type="PROSITE" id="PS50977">
    <property type="entry name" value="HTH_TETR_2"/>
    <property type="match status" value="1"/>
</dbReference>
<evidence type="ECO:0000259" key="3">
    <source>
        <dbReference type="PROSITE" id="PS50977"/>
    </source>
</evidence>
<dbReference type="Proteomes" id="UP000315353">
    <property type="component" value="Unassembled WGS sequence"/>
</dbReference>
<dbReference type="KEGG" id="cfc:CFLV_04360"/>
<dbReference type="InterPro" id="IPR009057">
    <property type="entry name" value="Homeodomain-like_sf"/>
</dbReference>
<sequence length="199" mass="22217">MSSLRETKKMATRQALADSAALLVMRSGPEALTVADIAHNAGVSPRTFHNYFSSASGALFYFAAGVVEKLMTQLPEMYPQATINEFFEKLVLDVLGDTNEELHSLPTLFFISQVIENLHQSEEERHKYQAVAKSVFDAFRNREPEFGSIELSVIIDAHIGTCSLIMKHISSCAQEGEPLSEQDQMDFVHRAFAGLRMIF</sequence>
<dbReference type="GeneID" id="82879947"/>
<proteinExistence type="predicted"/>
<feature type="DNA-binding region" description="H-T-H motif" evidence="2">
    <location>
        <begin position="33"/>
        <end position="52"/>
    </location>
</feature>
<evidence type="ECO:0000313" key="7">
    <source>
        <dbReference type="Proteomes" id="UP000315353"/>
    </source>
</evidence>
<keyword evidence="1 2" id="KW-0238">DNA-binding</keyword>
<dbReference type="AlphaFoldDB" id="A0A1L7CL17"/>
<dbReference type="EMBL" id="CP009246">
    <property type="protein sequence ID" value="APT86493.1"/>
    <property type="molecule type" value="Genomic_DNA"/>
</dbReference>
<evidence type="ECO:0000256" key="2">
    <source>
        <dbReference type="PROSITE-ProRule" id="PRU00335"/>
    </source>
</evidence>
<evidence type="ECO:0000313" key="5">
    <source>
        <dbReference type="EMBL" id="GEB98615.1"/>
    </source>
</evidence>